<evidence type="ECO:0000313" key="2">
    <source>
        <dbReference type="Proteomes" id="UP000565715"/>
    </source>
</evidence>
<protein>
    <recommendedName>
        <fullName evidence="3">Prevent-host-death family protein</fullName>
    </recommendedName>
</protein>
<proteinExistence type="predicted"/>
<evidence type="ECO:0008006" key="3">
    <source>
        <dbReference type="Google" id="ProtNLM"/>
    </source>
</evidence>
<dbReference type="AlphaFoldDB" id="A0A846XE83"/>
<organism evidence="1 2">
    <name type="scientific">Nocardia speluncae</name>
    <dbReference type="NCBI Taxonomy" id="419477"/>
    <lineage>
        <taxon>Bacteria</taxon>
        <taxon>Bacillati</taxon>
        <taxon>Actinomycetota</taxon>
        <taxon>Actinomycetes</taxon>
        <taxon>Mycobacteriales</taxon>
        <taxon>Nocardiaceae</taxon>
        <taxon>Nocardia</taxon>
    </lineage>
</organism>
<dbReference type="RefSeq" id="WP_157112966.1">
    <property type="nucleotide sequence ID" value="NZ_JAAXOO010000002.1"/>
</dbReference>
<gene>
    <name evidence="1" type="ORF">HGA13_11385</name>
</gene>
<reference evidence="1 2" key="1">
    <citation type="submission" date="2020-04" db="EMBL/GenBank/DDBJ databases">
        <title>MicrobeNet Type strains.</title>
        <authorList>
            <person name="Nicholson A.C."/>
        </authorList>
    </citation>
    <scope>NUCLEOTIDE SEQUENCE [LARGE SCALE GENOMIC DNA]</scope>
    <source>
        <strain evidence="1 2">DSM 45078</strain>
    </source>
</reference>
<accession>A0A846XE83</accession>
<evidence type="ECO:0000313" key="1">
    <source>
        <dbReference type="EMBL" id="NKY33675.1"/>
    </source>
</evidence>
<dbReference type="Proteomes" id="UP000565715">
    <property type="component" value="Unassembled WGS sequence"/>
</dbReference>
<name>A0A846XE83_9NOCA</name>
<comment type="caution">
    <text evidence="1">The sequence shown here is derived from an EMBL/GenBank/DDBJ whole genome shotgun (WGS) entry which is preliminary data.</text>
</comment>
<keyword evidence="2" id="KW-1185">Reference proteome</keyword>
<sequence>MSAMKSLPFSELIRKQTSVFPLLADADVLLERRDAENVVLMRDERYRAMDGALQLAARSLGLVAKANRQLAEDVLAEELPWLRWLPAEHRPEAIGELLDDLLAGADTGYYLPFLRDLIAWKHTAEVYTDPALVAQLSGPFDASDFVEVDRPDGRT</sequence>
<dbReference type="EMBL" id="JAAXOO010000002">
    <property type="protein sequence ID" value="NKY33675.1"/>
    <property type="molecule type" value="Genomic_DNA"/>
</dbReference>